<keyword evidence="5" id="KW-0378">Hydrolase</keyword>
<keyword evidence="10" id="KW-1185">Reference proteome</keyword>
<feature type="transmembrane region" description="Helical" evidence="7">
    <location>
        <begin position="32"/>
        <end position="54"/>
    </location>
</feature>
<evidence type="ECO:0000256" key="3">
    <source>
        <dbReference type="ARBA" id="ARBA00009370"/>
    </source>
</evidence>
<dbReference type="InterPro" id="IPR019533">
    <property type="entry name" value="Peptidase_S26"/>
</dbReference>
<feature type="active site" evidence="6">
    <location>
        <position position="95"/>
    </location>
</feature>
<dbReference type="InterPro" id="IPR036286">
    <property type="entry name" value="LexA/Signal_pep-like_sf"/>
</dbReference>
<dbReference type="OrthoDB" id="9802919at2"/>
<dbReference type="GO" id="GO:0005886">
    <property type="term" value="C:plasma membrane"/>
    <property type="evidence" value="ECO:0007669"/>
    <property type="project" value="UniProtKB-SubCell"/>
</dbReference>
<dbReference type="GO" id="GO:0006465">
    <property type="term" value="P:signal peptide processing"/>
    <property type="evidence" value="ECO:0007669"/>
    <property type="project" value="InterPro"/>
</dbReference>
<feature type="active site" evidence="6">
    <location>
        <position position="58"/>
    </location>
</feature>
<evidence type="ECO:0000256" key="2">
    <source>
        <dbReference type="ARBA" id="ARBA00004401"/>
    </source>
</evidence>
<dbReference type="Proteomes" id="UP000092574">
    <property type="component" value="Chromosome"/>
</dbReference>
<dbReference type="Pfam" id="PF10502">
    <property type="entry name" value="Peptidase_S26"/>
    <property type="match status" value="2"/>
</dbReference>
<organism evidence="9 10">
    <name type="scientific">Blautia pseudococcoides</name>
    <dbReference type="NCBI Taxonomy" id="1796616"/>
    <lineage>
        <taxon>Bacteria</taxon>
        <taxon>Bacillati</taxon>
        <taxon>Bacillota</taxon>
        <taxon>Clostridia</taxon>
        <taxon>Lachnospirales</taxon>
        <taxon>Lachnospiraceae</taxon>
        <taxon>Blautia</taxon>
    </lineage>
</organism>
<dbReference type="KEGG" id="byl:A4V09_18910"/>
<evidence type="ECO:0000256" key="1">
    <source>
        <dbReference type="ARBA" id="ARBA00000677"/>
    </source>
</evidence>
<dbReference type="GO" id="GO:0004252">
    <property type="term" value="F:serine-type endopeptidase activity"/>
    <property type="evidence" value="ECO:0007669"/>
    <property type="project" value="InterPro"/>
</dbReference>
<dbReference type="PRINTS" id="PR00727">
    <property type="entry name" value="LEADERPTASE"/>
</dbReference>
<dbReference type="STRING" id="1796616.A4V09_18910"/>
<dbReference type="AlphaFoldDB" id="A0A1C7ID73"/>
<dbReference type="PROSITE" id="PS00761">
    <property type="entry name" value="SPASE_I_3"/>
    <property type="match status" value="1"/>
</dbReference>
<evidence type="ECO:0000256" key="4">
    <source>
        <dbReference type="ARBA" id="ARBA00013208"/>
    </source>
</evidence>
<proteinExistence type="inferred from homology"/>
<evidence type="ECO:0000259" key="8">
    <source>
        <dbReference type="Pfam" id="PF10502"/>
    </source>
</evidence>
<dbReference type="PANTHER" id="PTHR43390:SF1">
    <property type="entry name" value="CHLOROPLAST PROCESSING PEPTIDASE"/>
    <property type="match status" value="1"/>
</dbReference>
<dbReference type="PANTHER" id="PTHR43390">
    <property type="entry name" value="SIGNAL PEPTIDASE I"/>
    <property type="match status" value="1"/>
</dbReference>
<comment type="subcellular location">
    <subcellularLocation>
        <location evidence="2">Cell membrane</location>
        <topology evidence="2">Single-pass type II membrane protein</topology>
    </subcellularLocation>
</comment>
<dbReference type="InterPro" id="IPR019758">
    <property type="entry name" value="Pept_S26A_signal_pept_1_CS"/>
</dbReference>
<feature type="domain" description="Peptidase S26" evidence="8">
    <location>
        <begin position="113"/>
        <end position="149"/>
    </location>
</feature>
<evidence type="ECO:0000256" key="6">
    <source>
        <dbReference type="PIRSR" id="PIRSR600223-1"/>
    </source>
</evidence>
<gene>
    <name evidence="9" type="ORF">A4V09_18910</name>
</gene>
<feature type="domain" description="Peptidase S26" evidence="8">
    <location>
        <begin position="30"/>
        <end position="111"/>
    </location>
</feature>
<keyword evidence="7" id="KW-1133">Transmembrane helix</keyword>
<keyword evidence="7" id="KW-0812">Transmembrane</keyword>
<evidence type="ECO:0000313" key="10">
    <source>
        <dbReference type="Proteomes" id="UP000092574"/>
    </source>
</evidence>
<evidence type="ECO:0000313" key="9">
    <source>
        <dbReference type="EMBL" id="ANU77630.2"/>
    </source>
</evidence>
<comment type="catalytic activity">
    <reaction evidence="1">
        <text>Cleavage of hydrophobic, N-terminal signal or leader sequences from secreted and periplasmic proteins.</text>
        <dbReference type="EC" id="3.4.21.89"/>
    </reaction>
</comment>
<dbReference type="InterPro" id="IPR000223">
    <property type="entry name" value="Pept_S26A_signal_pept_1"/>
</dbReference>
<sequence>MRIALIGLQHLAFFYFWRQIMSRLKKSTWKWIIPFLIMIITLILFRMIFLLGYVPTESMEPTLKKDSYIVGVRIYSKLETGDIIIFHHDGKLLVKRIAAVKNEHIEHNGISVAVPENCYYVLGDNAGHSLDSRYWEEPFVREEDIMAKLIWP</sequence>
<evidence type="ECO:0000256" key="5">
    <source>
        <dbReference type="ARBA" id="ARBA00022801"/>
    </source>
</evidence>
<accession>A0A1C7ID73</accession>
<dbReference type="GO" id="GO:0009003">
    <property type="term" value="F:signal peptidase activity"/>
    <property type="evidence" value="ECO:0007669"/>
    <property type="project" value="UniProtKB-EC"/>
</dbReference>
<dbReference type="CDD" id="cd06530">
    <property type="entry name" value="S26_SPase_I"/>
    <property type="match status" value="1"/>
</dbReference>
<dbReference type="EMBL" id="CP015405">
    <property type="protein sequence ID" value="ANU77630.2"/>
    <property type="molecule type" value="Genomic_DNA"/>
</dbReference>
<dbReference type="SUPFAM" id="SSF51306">
    <property type="entry name" value="LexA/Signal peptidase"/>
    <property type="match status" value="1"/>
</dbReference>
<dbReference type="Gene3D" id="2.10.109.10">
    <property type="entry name" value="Umud Fragment, subunit A"/>
    <property type="match status" value="2"/>
</dbReference>
<name>A0A1C7ID73_9FIRM</name>
<protein>
    <recommendedName>
        <fullName evidence="4">signal peptidase I</fullName>
        <ecNumber evidence="4">3.4.21.89</ecNumber>
    </recommendedName>
</protein>
<comment type="similarity">
    <text evidence="3">Belongs to the peptidase S26 family.</text>
</comment>
<evidence type="ECO:0000256" key="7">
    <source>
        <dbReference type="SAM" id="Phobius"/>
    </source>
</evidence>
<keyword evidence="7" id="KW-0472">Membrane</keyword>
<dbReference type="EC" id="3.4.21.89" evidence="4"/>
<reference evidence="9" key="1">
    <citation type="submission" date="2017-04" db="EMBL/GenBank/DDBJ databases">
        <title>Complete Genome Sequences of Twelve Strains of a Stable Defined Moderately Diverse Mouse Microbiota 2 (sDMDMm2).</title>
        <authorList>
            <person name="Uchimura Y."/>
            <person name="Wyss M."/>
            <person name="Brugiroux S."/>
            <person name="Limenitakis J.P."/>
            <person name="Stecher B."/>
            <person name="McCoy K.D."/>
            <person name="Macpherson A.J."/>
        </authorList>
    </citation>
    <scope>NUCLEOTIDE SEQUENCE</scope>
    <source>
        <strain evidence="9">YL58</strain>
    </source>
</reference>